<dbReference type="Proteomes" id="UP001196661">
    <property type="component" value="Unassembled WGS sequence"/>
</dbReference>
<evidence type="ECO:0000313" key="2">
    <source>
        <dbReference type="EMBL" id="MBT9313001.1"/>
    </source>
</evidence>
<comment type="caution">
    <text evidence="2">The sequence shown here is derived from an EMBL/GenBank/DDBJ whole genome shotgun (WGS) entry which is preliminary data.</text>
</comment>
<organism evidence="2 3">
    <name type="scientific">Leptothoe kymatousa TAU-MAC 1615</name>
    <dbReference type="NCBI Taxonomy" id="2364775"/>
    <lineage>
        <taxon>Bacteria</taxon>
        <taxon>Bacillati</taxon>
        <taxon>Cyanobacteriota</taxon>
        <taxon>Cyanophyceae</taxon>
        <taxon>Nodosilineales</taxon>
        <taxon>Cymatolegaceae</taxon>
        <taxon>Leptothoe</taxon>
        <taxon>Leptothoe kymatousa</taxon>
    </lineage>
</organism>
<evidence type="ECO:0000259" key="1">
    <source>
        <dbReference type="Pfam" id="PF00535"/>
    </source>
</evidence>
<dbReference type="InterPro" id="IPR050834">
    <property type="entry name" value="Glycosyltransf_2"/>
</dbReference>
<dbReference type="SUPFAM" id="SSF53448">
    <property type="entry name" value="Nucleotide-diphospho-sugar transferases"/>
    <property type="match status" value="1"/>
</dbReference>
<sequence length="283" mass="32712">MKELSITIITICKNAQSTLEKAIESVLYQNYKHIQYIVIDGKSSDETPAILEKYSERIAKIISEEDSGIYSAMNKGIRYAEGDYIYFLNSDDFLVDEHVISDVANFITRHPNSDIVYGNLEIRDINDDRQVLASPEPSQILRTLVSGAMHHQATFAHQRVFEEVGVFKEKYKSAGDYEWWIRVASEESLSKAYYDRVIASYFVGGQSSNLTLALQEMFEAQNNAAIYQTNHWLSKRIRIYQEIIKEPQGFWDLVRIKEEPNEIPGLAKLSFFQKIKRKLRSIF</sequence>
<keyword evidence="3" id="KW-1185">Reference proteome</keyword>
<gene>
    <name evidence="2" type="ORF">IXB28_12345</name>
</gene>
<dbReference type="PANTHER" id="PTHR43685">
    <property type="entry name" value="GLYCOSYLTRANSFERASE"/>
    <property type="match status" value="1"/>
</dbReference>
<feature type="domain" description="Glycosyltransferase 2-like" evidence="1">
    <location>
        <begin position="7"/>
        <end position="134"/>
    </location>
</feature>
<dbReference type="CDD" id="cd06433">
    <property type="entry name" value="GT_2_WfgS_like"/>
    <property type="match status" value="1"/>
</dbReference>
<dbReference type="InterPro" id="IPR029044">
    <property type="entry name" value="Nucleotide-diphossugar_trans"/>
</dbReference>
<evidence type="ECO:0000313" key="3">
    <source>
        <dbReference type="Proteomes" id="UP001196661"/>
    </source>
</evidence>
<dbReference type="Gene3D" id="3.90.550.10">
    <property type="entry name" value="Spore Coat Polysaccharide Biosynthesis Protein SpsA, Chain A"/>
    <property type="match status" value="1"/>
</dbReference>
<reference evidence="2 3" key="1">
    <citation type="journal article" date="2021" name="Mar. Drugs">
        <title>Genome Reduction and Secondary Metabolism of the Marine Sponge-Associated Cyanobacterium Leptothoe.</title>
        <authorList>
            <person name="Konstantinou D."/>
            <person name="Popin R.V."/>
            <person name="Fewer D.P."/>
            <person name="Sivonen K."/>
            <person name="Gkelis S."/>
        </authorList>
    </citation>
    <scope>NUCLEOTIDE SEQUENCE [LARGE SCALE GENOMIC DNA]</scope>
    <source>
        <strain evidence="2 3">TAU-MAC 1615</strain>
    </source>
</reference>
<name>A0ABS5Y5A6_9CYAN</name>
<dbReference type="InterPro" id="IPR001173">
    <property type="entry name" value="Glyco_trans_2-like"/>
</dbReference>
<dbReference type="PANTHER" id="PTHR43685:SF2">
    <property type="entry name" value="GLYCOSYLTRANSFERASE 2-LIKE DOMAIN-CONTAINING PROTEIN"/>
    <property type="match status" value="1"/>
</dbReference>
<dbReference type="Pfam" id="PF00535">
    <property type="entry name" value="Glycos_transf_2"/>
    <property type="match status" value="1"/>
</dbReference>
<proteinExistence type="predicted"/>
<accession>A0ABS5Y5A6</accession>
<protein>
    <submittedName>
        <fullName evidence="2">Glycosyltransferase</fullName>
    </submittedName>
</protein>
<dbReference type="EMBL" id="JADOER010000011">
    <property type="protein sequence ID" value="MBT9313001.1"/>
    <property type="molecule type" value="Genomic_DNA"/>
</dbReference>
<dbReference type="RefSeq" id="WP_215618896.1">
    <property type="nucleotide sequence ID" value="NZ_JADOER010000011.1"/>
</dbReference>